<evidence type="ECO:0000313" key="15">
    <source>
        <dbReference type="Ensembl" id="ENSSFOP00015033707.1"/>
    </source>
</evidence>
<dbReference type="KEGG" id="sfm:108936074"/>
<comment type="subcellular location">
    <subcellularLocation>
        <location evidence="1">Cytoplasm</location>
        <location evidence="1">Cytoskeleton</location>
    </subcellularLocation>
</comment>
<dbReference type="GO" id="GO:0016324">
    <property type="term" value="C:apical plasma membrane"/>
    <property type="evidence" value="ECO:0007669"/>
    <property type="project" value="TreeGrafter"/>
</dbReference>
<proteinExistence type="inferred from homology"/>
<comment type="similarity">
    <text evidence="2">Belongs to the shroom family.</text>
</comment>
<reference evidence="15 16" key="1">
    <citation type="submission" date="2019-04" db="EMBL/GenBank/DDBJ databases">
        <authorList>
            <consortium name="Wellcome Sanger Institute Data Sharing"/>
        </authorList>
    </citation>
    <scope>NUCLEOTIDE SEQUENCE [LARGE SCALE GENOMIC DNA]</scope>
</reference>
<dbReference type="GO" id="GO:0030864">
    <property type="term" value="C:cortical actin cytoskeleton"/>
    <property type="evidence" value="ECO:0007669"/>
    <property type="project" value="TreeGrafter"/>
</dbReference>
<dbReference type="PROSITE" id="PS51306">
    <property type="entry name" value="ASD1"/>
    <property type="match status" value="1"/>
</dbReference>
<dbReference type="GO" id="GO:0051015">
    <property type="term" value="F:actin filament binding"/>
    <property type="evidence" value="ECO:0007669"/>
    <property type="project" value="InterPro"/>
</dbReference>
<keyword evidence="5" id="KW-0597">Phosphoprotein</keyword>
<feature type="compositionally biased region" description="Polar residues" evidence="11">
    <location>
        <begin position="528"/>
        <end position="540"/>
    </location>
</feature>
<feature type="region of interest" description="Disordered" evidence="11">
    <location>
        <begin position="519"/>
        <end position="564"/>
    </location>
</feature>
<name>A0A8C9S6Q3_SCLFO</name>
<dbReference type="GeneTree" id="ENSGT00940000157778"/>
<feature type="region of interest" description="Disordered" evidence="11">
    <location>
        <begin position="1471"/>
        <end position="1517"/>
    </location>
</feature>
<feature type="region of interest" description="Disordered" evidence="11">
    <location>
        <begin position="321"/>
        <end position="385"/>
    </location>
</feature>
<gene>
    <name evidence="15" type="primary">SHROOM3</name>
    <name evidence="15" type="synonym">shroom3</name>
</gene>
<dbReference type="Gene3D" id="2.30.42.10">
    <property type="match status" value="1"/>
</dbReference>
<evidence type="ECO:0000313" key="16">
    <source>
        <dbReference type="Proteomes" id="UP000694397"/>
    </source>
</evidence>
<dbReference type="Gene3D" id="6.10.250.3120">
    <property type="match status" value="1"/>
</dbReference>
<dbReference type="GeneID" id="108936074"/>
<feature type="compositionally biased region" description="Low complexity" evidence="11">
    <location>
        <begin position="225"/>
        <end position="238"/>
    </location>
</feature>
<feature type="region of interest" description="Disordered" evidence="11">
    <location>
        <begin position="755"/>
        <end position="814"/>
    </location>
</feature>
<feature type="region of interest" description="Disordered" evidence="11">
    <location>
        <begin position="440"/>
        <end position="465"/>
    </location>
</feature>
<keyword evidence="10" id="KW-0175">Coiled coil</keyword>
<feature type="compositionally biased region" description="Polar residues" evidence="11">
    <location>
        <begin position="182"/>
        <end position="194"/>
    </location>
</feature>
<dbReference type="InterPro" id="IPR014799">
    <property type="entry name" value="ASD2_dom"/>
</dbReference>
<dbReference type="SUPFAM" id="SSF50156">
    <property type="entry name" value="PDZ domain-like"/>
    <property type="match status" value="1"/>
</dbReference>
<evidence type="ECO:0000259" key="12">
    <source>
        <dbReference type="PROSITE" id="PS50106"/>
    </source>
</evidence>
<evidence type="ECO:0000256" key="7">
    <source>
        <dbReference type="ARBA" id="ARBA00023203"/>
    </source>
</evidence>
<evidence type="ECO:0000256" key="10">
    <source>
        <dbReference type="SAM" id="Coils"/>
    </source>
</evidence>
<feature type="compositionally biased region" description="Basic and acidic residues" evidence="11">
    <location>
        <begin position="621"/>
        <end position="631"/>
    </location>
</feature>
<evidence type="ECO:0000256" key="1">
    <source>
        <dbReference type="ARBA" id="ARBA00004245"/>
    </source>
</evidence>
<dbReference type="Ensembl" id="ENSSFOT00015034085.2">
    <property type="protein sequence ID" value="ENSSFOP00015033707.1"/>
    <property type="gene ID" value="ENSSFOG00015021515.2"/>
</dbReference>
<evidence type="ECO:0000256" key="11">
    <source>
        <dbReference type="SAM" id="MobiDB-lite"/>
    </source>
</evidence>
<feature type="compositionally biased region" description="Polar residues" evidence="11">
    <location>
        <begin position="339"/>
        <end position="373"/>
    </location>
</feature>
<evidence type="ECO:0000256" key="9">
    <source>
        <dbReference type="PROSITE-ProRule" id="PRU00637"/>
    </source>
</evidence>
<sequence length="1893" mass="209986">MERSACGSSAVFRRGGLRYVEVLLQGGAPWGFTLKGGLEHGEPLIISKVEEGGKASLLEHPLEPGDQVVNINEVELSGFRQEAISLVKGSYKTLRLTVTRECSLDPGCSEPATPPPVGPTHSQGHSQDNRGYSGGVKLHIRNRRSEPVSRPHSWHSAKLGEGQQDPSMMQISQGGMGAPWHQNCQSSASTTDLSSYDPGYLRKSPDQYSSRGSMESLDHGHPAYSSCHQLSSSKSSNSIDHLHNKRDSAYSSFSTSSSIPEYPTAGPSFTKERSYSMESMLSHRGPEGMRQADIRYVRTVYDPQQGISQEHEVSSAKLLQNTEARTKTEGRGGGPGELTTRSNSTGGSSCNSMTNHNSVGSTWGQASSRSSYENLKGAPAPPLRSDSYAAIKNHERPNSWSSLEQARSLRALQKGSWTHSSGSVNSAKSSFTAEGQLHTVMEKSPESSPTIRPKQNFPQAPQPGRLMLPTGIYPVPQPEPHFAQVPTSCPNSGTMYPALAKENMCPSQRDQDREINNTDGLTMEKRNQSNTPSIASQTTGFPKPKTLMHHEGRQEDSNTKFSHYRPHFRPNTEVYGMSQVQNQEPTYRHLEQSVAQERRDPYTRVQQRVDRQRHSQSFENTEVHRQTREEDPVRSIAWTHHLQNTAASSEARDTFNCTQAPYGICKDVSFPTSHGGRGESVHTQKNAAATQLRHYSETDALHQQSDHPLTRLENALVQVQRSNSEDPPSQCSLQTESNEMDAMHLSVLEKVNRFEQQRRSQSQNDMHRSYASRSSTRPSQAPSTKNPYSCMEDSHSKGEVNTSSTTKAWSLSRTQSCTTEGKGMGGLEDNKEFQQYPTAFQMCGNREAPLKNPHCKFMPIQRSKSTYQLGGENGKDFHWKEDLEDILGTIQDSSFNRAYRDSIKDAQTKVLRSTSFRRKDLSANPSVPSKHLSLERKAPKTSPKPVMTSPHTPKERHIVTPEADKSIPPPLPSVPPVGLAVTRIGGRKRLTLEQKKRSYSEPEKMHELGLSDGEDSQKKVSQQFFFPETSVADRRKLFEMAATKSTGPSLSISRPELKQLQQDALAEYMERKTGRRAAGRSRPASAYMQPSSSDSQSISSASSFASLQEPSLPCTPQSDSYPKTNRLSSTLPSGLKGTFYPNEKPTHLYSHSNSASLPKQQETPQELFGSQREISRSSPATSSEYLQSKLPLLHQDRSFQRIVPARSSGKSASAEDLLEHSVEPKLIPQHFRSRSSPSDEKFNKTADVDHSIFEMFSKESLLSYTGNRRLVRNPDQDRPTGTAVRMEKYMSIQGTSQLNPPVIRKEKQRQVERQRAHSAVGLAASVGLPCSFSPPPSSTELDWQASERLCQANMDALARNSFPFRAQAQSAPEGVTPQSSTDTSTTEDTEKEVQWEGYASQVPITTKTMSIPWDKGQEDDHSAPCLSLASQGSLSQTESPSPTQPQHLPSLRISESNLHFSLPAQLSKDDDDVFLEDPAPPTPPPPLTPPCAPLRETELIDFPPPPPPTPPTENEQGVNNLSETIFDSTAAKQLQSLPALPVASDLPCTSVTPSLSAESDVQSPPGPTKDVEYGTVCEDQKGLEEEVVLCRRERSAEELRVEALSRELVSRDKSLTPILGTWAVKTTVDLMEDIFPTGALLPQQQRRSTQLEDRSPGGISTEEDVPLQSQNREMETDLDEEETDLNLKKAELVEALTLSMTALKEEREALAEEQKKFSELGNHIEALVQECCKPNECDKYRMFVGDLDKIVNLLLSLCGRLARVENALTTLDGLDSEDSTKERESLQQKRNQLCCQHEDARELKENLDRRERVVREILAGYLSVQQLRDYQHFVRMKPALLIRQRCLDDLIRQCEEQLQQLGEIFLAEARDLPGGPIPAAPSSSARSTTVTSL</sequence>
<keyword evidence="6" id="KW-0493">Microtubule</keyword>
<dbReference type="Pfam" id="PF00595">
    <property type="entry name" value="PDZ"/>
    <property type="match status" value="1"/>
</dbReference>
<keyword evidence="16" id="KW-1185">Reference proteome</keyword>
<feature type="region of interest" description="Disordered" evidence="11">
    <location>
        <begin position="593"/>
        <end position="631"/>
    </location>
</feature>
<evidence type="ECO:0000256" key="2">
    <source>
        <dbReference type="ARBA" id="ARBA00006469"/>
    </source>
</evidence>
<feature type="compositionally biased region" description="Pro residues" evidence="11">
    <location>
        <begin position="1502"/>
        <end position="1511"/>
    </location>
</feature>
<dbReference type="Pfam" id="PF08688">
    <property type="entry name" value="ASD1"/>
    <property type="match status" value="1"/>
</dbReference>
<feature type="compositionally biased region" description="Polar residues" evidence="11">
    <location>
        <begin position="164"/>
        <end position="173"/>
    </location>
</feature>
<feature type="compositionally biased region" description="Polar residues" evidence="11">
    <location>
        <begin position="120"/>
        <end position="130"/>
    </location>
</feature>
<feature type="compositionally biased region" description="Low complexity" evidence="11">
    <location>
        <begin position="1080"/>
        <end position="1108"/>
    </location>
</feature>
<feature type="compositionally biased region" description="Basic and acidic residues" evidence="11">
    <location>
        <begin position="952"/>
        <end position="965"/>
    </location>
</feature>
<dbReference type="InterPro" id="IPR014800">
    <property type="entry name" value="ASD1_dom"/>
</dbReference>
<evidence type="ECO:0000256" key="5">
    <source>
        <dbReference type="ARBA" id="ARBA00022553"/>
    </source>
</evidence>
<keyword evidence="3" id="KW-0217">Developmental protein</keyword>
<feature type="region of interest" description="Disordered" evidence="11">
    <location>
        <begin position="1641"/>
        <end position="1683"/>
    </location>
</feature>
<keyword evidence="8" id="KW-0206">Cytoskeleton</keyword>
<reference evidence="15" key="3">
    <citation type="submission" date="2025-09" db="UniProtKB">
        <authorList>
            <consortium name="Ensembl"/>
        </authorList>
    </citation>
    <scope>IDENTIFICATION</scope>
</reference>
<organism evidence="15 16">
    <name type="scientific">Scleropages formosus</name>
    <name type="common">Asian bonytongue</name>
    <name type="synonym">Osteoglossum formosum</name>
    <dbReference type="NCBI Taxonomy" id="113540"/>
    <lineage>
        <taxon>Eukaryota</taxon>
        <taxon>Metazoa</taxon>
        <taxon>Chordata</taxon>
        <taxon>Craniata</taxon>
        <taxon>Vertebrata</taxon>
        <taxon>Euteleostomi</taxon>
        <taxon>Actinopterygii</taxon>
        <taxon>Neopterygii</taxon>
        <taxon>Teleostei</taxon>
        <taxon>Osteoglossocephala</taxon>
        <taxon>Osteoglossomorpha</taxon>
        <taxon>Osteoglossiformes</taxon>
        <taxon>Osteoglossidae</taxon>
        <taxon>Scleropages</taxon>
    </lineage>
</organism>
<feature type="compositionally biased region" description="Polar residues" evidence="11">
    <location>
        <begin position="1114"/>
        <end position="1132"/>
    </location>
</feature>
<dbReference type="OrthoDB" id="10063560at2759"/>
<feature type="region of interest" description="Disordered" evidence="11">
    <location>
        <begin position="1367"/>
        <end position="1449"/>
    </location>
</feature>
<feature type="compositionally biased region" description="Polar residues" evidence="11">
    <location>
        <begin position="1551"/>
        <end position="1562"/>
    </location>
</feature>
<feature type="compositionally biased region" description="Polar residues" evidence="11">
    <location>
        <begin position="1149"/>
        <end position="1164"/>
    </location>
</feature>
<dbReference type="InterPro" id="IPR027685">
    <property type="entry name" value="Shroom_fam"/>
</dbReference>
<feature type="region of interest" description="Disordered" evidence="11">
    <location>
        <begin position="107"/>
        <end position="242"/>
    </location>
</feature>
<dbReference type="FunFam" id="2.30.42.10:FF:000100">
    <property type="entry name" value="Shroom family member 2"/>
    <property type="match status" value="1"/>
</dbReference>
<feature type="region of interest" description="Disordered" evidence="11">
    <location>
        <begin position="916"/>
        <end position="979"/>
    </location>
</feature>
<dbReference type="CTD" id="57619"/>
<keyword evidence="7 9" id="KW-0009">Actin-binding</keyword>
<evidence type="ECO:0000259" key="13">
    <source>
        <dbReference type="PROSITE" id="PS51306"/>
    </source>
</evidence>
<reference evidence="15" key="2">
    <citation type="submission" date="2025-08" db="UniProtKB">
        <authorList>
            <consortium name="Ensembl"/>
        </authorList>
    </citation>
    <scope>IDENTIFICATION</scope>
</reference>
<dbReference type="PROSITE" id="PS50106">
    <property type="entry name" value="PDZ"/>
    <property type="match status" value="1"/>
</dbReference>
<dbReference type="Proteomes" id="UP000694397">
    <property type="component" value="Chromosome 6"/>
</dbReference>
<dbReference type="PANTHER" id="PTHR15012:SF33">
    <property type="entry name" value="PROTEIN SHROOM3"/>
    <property type="match status" value="1"/>
</dbReference>
<dbReference type="SMART" id="SM00228">
    <property type="entry name" value="PDZ"/>
    <property type="match status" value="1"/>
</dbReference>
<dbReference type="GO" id="GO:0005912">
    <property type="term" value="C:adherens junction"/>
    <property type="evidence" value="ECO:0007669"/>
    <property type="project" value="TreeGrafter"/>
</dbReference>
<evidence type="ECO:0000259" key="14">
    <source>
        <dbReference type="PROSITE" id="PS51307"/>
    </source>
</evidence>
<dbReference type="GO" id="GO:0005874">
    <property type="term" value="C:microtubule"/>
    <property type="evidence" value="ECO:0007669"/>
    <property type="project" value="UniProtKB-KW"/>
</dbReference>
<dbReference type="CDD" id="cd06750">
    <property type="entry name" value="PDZ_shroom2_3_4-like"/>
    <property type="match status" value="1"/>
</dbReference>
<feature type="compositionally biased region" description="Basic and acidic residues" evidence="11">
    <location>
        <begin position="992"/>
        <end position="1009"/>
    </location>
</feature>
<dbReference type="Pfam" id="PF08687">
    <property type="entry name" value="ASD2"/>
    <property type="match status" value="1"/>
</dbReference>
<feature type="region of interest" description="Disordered" evidence="11">
    <location>
        <begin position="1067"/>
        <end position="1183"/>
    </location>
</feature>
<dbReference type="InterPro" id="IPR001478">
    <property type="entry name" value="PDZ"/>
</dbReference>
<evidence type="ECO:0000256" key="8">
    <source>
        <dbReference type="ARBA" id="ARBA00023212"/>
    </source>
</evidence>
<feature type="region of interest" description="Disordered" evidence="11">
    <location>
        <begin position="1551"/>
        <end position="1573"/>
    </location>
</feature>
<evidence type="ECO:0000256" key="4">
    <source>
        <dbReference type="ARBA" id="ARBA00022490"/>
    </source>
</evidence>
<feature type="domain" description="ASD2" evidence="14">
    <location>
        <begin position="1602"/>
        <end position="1866"/>
    </location>
</feature>
<keyword evidence="4" id="KW-0963">Cytoplasm</keyword>
<feature type="compositionally biased region" description="Polar residues" evidence="11">
    <location>
        <begin position="1428"/>
        <end position="1449"/>
    </location>
</feature>
<accession>A0A8C9S6Q3</accession>
<dbReference type="GO" id="GO:0043296">
    <property type="term" value="C:apical junction complex"/>
    <property type="evidence" value="ECO:0007669"/>
    <property type="project" value="TreeGrafter"/>
</dbReference>
<protein>
    <submittedName>
        <fullName evidence="15">Shroom family member 3</fullName>
    </submittedName>
</protein>
<feature type="compositionally biased region" description="Polar residues" evidence="11">
    <location>
        <begin position="771"/>
        <end position="787"/>
    </location>
</feature>
<dbReference type="PANTHER" id="PTHR15012">
    <property type="entry name" value="APICAL PROTEIN/SHROOM-RELATED"/>
    <property type="match status" value="1"/>
</dbReference>
<evidence type="ECO:0000256" key="3">
    <source>
        <dbReference type="ARBA" id="ARBA00022473"/>
    </source>
</evidence>
<feature type="compositionally biased region" description="Basic and acidic residues" evidence="11">
    <location>
        <begin position="548"/>
        <end position="558"/>
    </location>
</feature>
<feature type="region of interest" description="Disordered" evidence="11">
    <location>
        <begin position="992"/>
        <end position="1021"/>
    </location>
</feature>
<feature type="compositionally biased region" description="Polar residues" evidence="11">
    <location>
        <begin position="799"/>
        <end position="814"/>
    </location>
</feature>
<dbReference type="RefSeq" id="XP_018610650.1">
    <property type="nucleotide sequence ID" value="XM_018755134.2"/>
</dbReference>
<feature type="domain" description="ASD1" evidence="13">
    <location>
        <begin position="903"/>
        <end position="1009"/>
    </location>
</feature>
<feature type="compositionally biased region" description="Pro residues" evidence="11">
    <location>
        <begin position="1478"/>
        <end position="1492"/>
    </location>
</feature>
<feature type="coiled-coil region" evidence="10">
    <location>
        <begin position="1783"/>
        <end position="1810"/>
    </location>
</feature>
<feature type="compositionally biased region" description="Basic and acidic residues" evidence="11">
    <location>
        <begin position="593"/>
        <end position="613"/>
    </location>
</feature>
<dbReference type="InterPro" id="IPR036034">
    <property type="entry name" value="PDZ_sf"/>
</dbReference>
<dbReference type="PROSITE" id="PS51307">
    <property type="entry name" value="ASD2"/>
    <property type="match status" value="1"/>
</dbReference>
<feature type="domain" description="PDZ" evidence="12">
    <location>
        <begin position="19"/>
        <end position="102"/>
    </location>
</feature>
<evidence type="ECO:0000256" key="6">
    <source>
        <dbReference type="ARBA" id="ARBA00022701"/>
    </source>
</evidence>
<dbReference type="GO" id="GO:0007015">
    <property type="term" value="P:actin filament organization"/>
    <property type="evidence" value="ECO:0007669"/>
    <property type="project" value="TreeGrafter"/>
</dbReference>